<evidence type="ECO:0000256" key="5">
    <source>
        <dbReference type="ARBA" id="ARBA00022448"/>
    </source>
</evidence>
<name>A0A1B2G3H5_9GAST</name>
<keyword evidence="6" id="KW-0679">Respiratory chain</keyword>
<dbReference type="EMBL" id="KU342669">
    <property type="protein sequence ID" value="ANZ03446.1"/>
    <property type="molecule type" value="Genomic_DNA"/>
</dbReference>
<keyword evidence="13 16" id="KW-0472">Membrane</keyword>
<keyword evidence="5" id="KW-0813">Transport</keyword>
<comment type="catalytic activity">
    <reaction evidence="15">
        <text>a ubiquinone + NADH + 5 H(+)(in) = a ubiquinol + NAD(+) + 4 H(+)(out)</text>
        <dbReference type="Rhea" id="RHEA:29091"/>
        <dbReference type="Rhea" id="RHEA-COMP:9565"/>
        <dbReference type="Rhea" id="RHEA-COMP:9566"/>
        <dbReference type="ChEBI" id="CHEBI:15378"/>
        <dbReference type="ChEBI" id="CHEBI:16389"/>
        <dbReference type="ChEBI" id="CHEBI:17976"/>
        <dbReference type="ChEBI" id="CHEBI:57540"/>
        <dbReference type="ChEBI" id="CHEBI:57945"/>
        <dbReference type="EC" id="7.1.1.2"/>
    </reaction>
</comment>
<evidence type="ECO:0000256" key="10">
    <source>
        <dbReference type="ARBA" id="ARBA00022989"/>
    </source>
</evidence>
<evidence type="ECO:0000256" key="8">
    <source>
        <dbReference type="ARBA" id="ARBA00022967"/>
    </source>
</evidence>
<dbReference type="GO" id="GO:0008137">
    <property type="term" value="F:NADH dehydrogenase (ubiquinone) activity"/>
    <property type="evidence" value="ECO:0007669"/>
    <property type="project" value="UniProtKB-EC"/>
</dbReference>
<feature type="transmembrane region" description="Helical" evidence="16">
    <location>
        <begin position="131"/>
        <end position="151"/>
    </location>
</feature>
<evidence type="ECO:0000256" key="2">
    <source>
        <dbReference type="ARBA" id="ARBA00005698"/>
    </source>
</evidence>
<dbReference type="GO" id="GO:0005886">
    <property type="term" value="C:plasma membrane"/>
    <property type="evidence" value="ECO:0007669"/>
    <property type="project" value="InterPro"/>
</dbReference>
<dbReference type="PANTHER" id="PTHR11435:SF1">
    <property type="entry name" value="NADH-UBIQUINONE OXIDOREDUCTASE CHAIN 6"/>
    <property type="match status" value="1"/>
</dbReference>
<evidence type="ECO:0000313" key="17">
    <source>
        <dbReference type="EMBL" id="ANZ03446.1"/>
    </source>
</evidence>
<accession>A0A1B2G3H5</accession>
<dbReference type="AlphaFoldDB" id="A0A1B2G3H5"/>
<sequence length="168" mass="18264">MTMCVLFSGVMSLALILPMMMQPLSLGLTLLFLSGTSCMMVGLVCSSWYGYILFLIYAGGLLVMFAYVAVLAPNAFFASLASIFVFFTIFLTIFFISYSMICVESSIHAFMESSSLNKFNQTTGNSLVTPAAISILIGLGIILLISLLSVVKICQYSQGALRPFDSFE</sequence>
<reference evidence="17" key="1">
    <citation type="journal article" date="2016" name="Mol. Phylogenet. Evol.">
        <title>Phylogenetic relationships among main superfamilies of Neritimorpha (Mollusca: Gastropoda).</title>
        <authorList>
            <person name="Uribe J.E."/>
            <person name="Colgan D."/>
            <person name="Castro L.R."/>
            <person name="Kano Y."/>
            <person name="Zardoya R."/>
        </authorList>
    </citation>
    <scope>NUCLEOTIDE SEQUENCE</scope>
</reference>
<gene>
    <name evidence="17" type="primary">NAD6</name>
</gene>
<keyword evidence="10 16" id="KW-1133">Transmembrane helix</keyword>
<evidence type="ECO:0000256" key="7">
    <source>
        <dbReference type="ARBA" id="ARBA00022692"/>
    </source>
</evidence>
<evidence type="ECO:0000256" key="6">
    <source>
        <dbReference type="ARBA" id="ARBA00022660"/>
    </source>
</evidence>
<feature type="transmembrane region" description="Helical" evidence="16">
    <location>
        <begin position="84"/>
        <end position="111"/>
    </location>
</feature>
<dbReference type="InterPro" id="IPR002229">
    <property type="entry name" value="RhesusRHD"/>
</dbReference>
<dbReference type="PANTHER" id="PTHR11435">
    <property type="entry name" value="NADH UBIQUINONE OXIDOREDUCTASE SUBUNIT ND6"/>
    <property type="match status" value="1"/>
</dbReference>
<keyword evidence="7 16" id="KW-0812">Transmembrane</keyword>
<evidence type="ECO:0000256" key="14">
    <source>
        <dbReference type="ARBA" id="ARBA00031019"/>
    </source>
</evidence>
<protein>
    <recommendedName>
        <fullName evidence="4">NADH-ubiquinone oxidoreductase chain 6</fullName>
        <ecNumber evidence="3">7.1.1.2</ecNumber>
    </recommendedName>
    <alternativeName>
        <fullName evidence="14">NADH dehydrogenase subunit 6</fullName>
    </alternativeName>
</protein>
<geneLocation type="mitochondrion" evidence="17"/>
<feature type="transmembrane region" description="Helical" evidence="16">
    <location>
        <begin position="51"/>
        <end position="72"/>
    </location>
</feature>
<keyword evidence="11" id="KW-0520">NAD</keyword>
<keyword evidence="9" id="KW-0249">Electron transport</keyword>
<keyword evidence="8" id="KW-1278">Translocase</keyword>
<dbReference type="GO" id="GO:0031966">
    <property type="term" value="C:mitochondrial membrane"/>
    <property type="evidence" value="ECO:0007669"/>
    <property type="project" value="UniProtKB-SubCell"/>
</dbReference>
<comment type="subcellular location">
    <subcellularLocation>
        <location evidence="1">Mitochondrion membrane</location>
        <topology evidence="1">Multi-pass membrane protein</topology>
    </subcellularLocation>
</comment>
<evidence type="ECO:0000256" key="12">
    <source>
        <dbReference type="ARBA" id="ARBA00023128"/>
    </source>
</evidence>
<dbReference type="InterPro" id="IPR050269">
    <property type="entry name" value="ComplexI_Subunit6"/>
</dbReference>
<evidence type="ECO:0000256" key="16">
    <source>
        <dbReference type="SAM" id="Phobius"/>
    </source>
</evidence>
<evidence type="ECO:0000256" key="11">
    <source>
        <dbReference type="ARBA" id="ARBA00023027"/>
    </source>
</evidence>
<evidence type="ECO:0000256" key="1">
    <source>
        <dbReference type="ARBA" id="ARBA00004225"/>
    </source>
</evidence>
<evidence type="ECO:0000256" key="9">
    <source>
        <dbReference type="ARBA" id="ARBA00022982"/>
    </source>
</evidence>
<dbReference type="PRINTS" id="PR00342">
    <property type="entry name" value="RHESUSRHD"/>
</dbReference>
<evidence type="ECO:0000256" key="13">
    <source>
        <dbReference type="ARBA" id="ARBA00023136"/>
    </source>
</evidence>
<proteinExistence type="inferred from homology"/>
<evidence type="ECO:0000256" key="3">
    <source>
        <dbReference type="ARBA" id="ARBA00012944"/>
    </source>
</evidence>
<comment type="similarity">
    <text evidence="2">Belongs to the complex I subunit 6 family.</text>
</comment>
<keyword evidence="12 17" id="KW-0496">Mitochondrion</keyword>
<evidence type="ECO:0000256" key="15">
    <source>
        <dbReference type="ARBA" id="ARBA00049551"/>
    </source>
</evidence>
<organism evidence="17">
    <name type="scientific">Titiscania limacina</name>
    <dbReference type="NCBI Taxonomy" id="200181"/>
    <lineage>
        <taxon>Eukaryota</taxon>
        <taxon>Metazoa</taxon>
        <taxon>Spiralia</taxon>
        <taxon>Lophotrochozoa</taxon>
        <taxon>Mollusca</taxon>
        <taxon>Gastropoda</taxon>
        <taxon>Neritimorpha</taxon>
        <taxon>Cycloneritida</taxon>
        <taxon>Neritopsoidea</taxon>
        <taxon>Neritopsidae</taxon>
        <taxon>Titiscania</taxon>
    </lineage>
</organism>
<evidence type="ECO:0000256" key="4">
    <source>
        <dbReference type="ARBA" id="ARBA00021095"/>
    </source>
</evidence>
<dbReference type="EC" id="7.1.1.2" evidence="3"/>